<keyword evidence="3" id="KW-1185">Reference proteome</keyword>
<evidence type="ECO:0000313" key="2">
    <source>
        <dbReference type="EMBL" id="ABO08755.1"/>
    </source>
</evidence>
<dbReference type="RefSeq" id="WP_011850013.1">
    <property type="nucleotide sequence ID" value="NC_009073.1"/>
</dbReference>
<keyword evidence="1" id="KW-1133">Transmembrane helix</keyword>
<sequence length="149" mass="15127">MAPGQLTKALFYTAMSAATAFYILAVALAAVITALAAPEAWPIMPAAALAALASVFSAAALILVVGLAKPQLFKIRTGVGATQNLAYLLALLPSMALTFATTPFLISLDVETATIVISATSAAAILASVAAVLVAPRFLNREELIAPGD</sequence>
<feature type="transmembrane region" description="Helical" evidence="1">
    <location>
        <begin position="12"/>
        <end position="37"/>
    </location>
</feature>
<organism evidence="2 3">
    <name type="scientific">Pyrobaculum calidifontis (strain DSM 21063 / JCM 11548 / VA1)</name>
    <dbReference type="NCBI Taxonomy" id="410359"/>
    <lineage>
        <taxon>Archaea</taxon>
        <taxon>Thermoproteota</taxon>
        <taxon>Thermoprotei</taxon>
        <taxon>Thermoproteales</taxon>
        <taxon>Thermoproteaceae</taxon>
        <taxon>Pyrobaculum</taxon>
    </lineage>
</organism>
<keyword evidence="1" id="KW-0472">Membrane</keyword>
<feature type="transmembrane region" description="Helical" evidence="1">
    <location>
        <begin position="112"/>
        <end position="135"/>
    </location>
</feature>
<evidence type="ECO:0000313" key="3">
    <source>
        <dbReference type="Proteomes" id="UP000001431"/>
    </source>
</evidence>
<dbReference type="GeneID" id="4908984"/>
<keyword evidence="1" id="KW-0812">Transmembrane</keyword>
<evidence type="ECO:0000256" key="1">
    <source>
        <dbReference type="SAM" id="Phobius"/>
    </source>
</evidence>
<dbReference type="EMBL" id="CP000561">
    <property type="protein sequence ID" value="ABO08755.1"/>
    <property type="molecule type" value="Genomic_DNA"/>
</dbReference>
<reference evidence="2" key="1">
    <citation type="submission" date="2007-02" db="EMBL/GenBank/DDBJ databases">
        <title>Complete sequence of Pyrobaculum calidifontis JCM 11548.</title>
        <authorList>
            <consortium name="US DOE Joint Genome Institute"/>
            <person name="Copeland A."/>
            <person name="Lucas S."/>
            <person name="Lapidus A."/>
            <person name="Barry K."/>
            <person name="Glavina del Rio T."/>
            <person name="Dalin E."/>
            <person name="Tice H."/>
            <person name="Pitluck S."/>
            <person name="Chain P."/>
            <person name="Malfatti S."/>
            <person name="Shin M."/>
            <person name="Vergez L."/>
            <person name="Schmutz J."/>
            <person name="Larimer F."/>
            <person name="Land M."/>
            <person name="Hauser L."/>
            <person name="Kyrpides N."/>
            <person name="Mikhailova N."/>
            <person name="Cozen A.E."/>
            <person name="Fitz-Gibbon S.T."/>
            <person name="House C.H."/>
            <person name="Saltikov C."/>
            <person name="Lowe T.M."/>
            <person name="Richardson P."/>
        </authorList>
    </citation>
    <scope>NUCLEOTIDE SEQUENCE [LARGE SCALE GENOMIC DNA]</scope>
    <source>
        <strain evidence="2">JCM 11548</strain>
    </source>
</reference>
<accession>A3MVT8</accession>
<feature type="transmembrane region" description="Helical" evidence="1">
    <location>
        <begin position="43"/>
        <end position="65"/>
    </location>
</feature>
<name>A3MVT8_PYRCJ</name>
<gene>
    <name evidence="2" type="ordered locus">Pcal_1333</name>
</gene>
<dbReference type="Proteomes" id="UP000001431">
    <property type="component" value="Chromosome"/>
</dbReference>
<dbReference type="AlphaFoldDB" id="A3MVT8"/>
<dbReference type="STRING" id="410359.Pcal_1333"/>
<protein>
    <submittedName>
        <fullName evidence="2">Uncharacterized protein</fullName>
    </submittedName>
</protein>
<dbReference type="HOGENOM" id="CLU_1745611_0_0_2"/>
<feature type="transmembrane region" description="Helical" evidence="1">
    <location>
        <begin position="85"/>
        <end position="106"/>
    </location>
</feature>
<proteinExistence type="predicted"/>
<dbReference type="KEGG" id="pcl:Pcal_1333"/>